<dbReference type="Pfam" id="PF02784">
    <property type="entry name" value="Orn_Arg_deC_N"/>
    <property type="match status" value="1"/>
</dbReference>
<evidence type="ECO:0000256" key="4">
    <source>
        <dbReference type="ARBA" id="ARBA00023239"/>
    </source>
</evidence>
<dbReference type="PRINTS" id="PR01182">
    <property type="entry name" value="ORNDCRBXLASE"/>
</dbReference>
<evidence type="ECO:0000313" key="7">
    <source>
        <dbReference type="Ensembl" id="ENSPTEP00000019794.1"/>
    </source>
</evidence>
<feature type="domain" description="Orn/DAP/Arg decarboxylase 2 N-terminal" evidence="6">
    <location>
        <begin position="139"/>
        <end position="414"/>
    </location>
</feature>
<evidence type="ECO:0000256" key="2">
    <source>
        <dbReference type="ARBA" id="ARBA00008872"/>
    </source>
</evidence>
<dbReference type="Ensembl" id="ENSPTET00000028837.1">
    <property type="protein sequence ID" value="ENSPTEP00000019794.1"/>
    <property type="gene ID" value="ENSPTEG00000021090.1"/>
</dbReference>
<dbReference type="GO" id="GO:0033387">
    <property type="term" value="P:putrescine biosynthetic process from arginine, via ornithine"/>
    <property type="evidence" value="ECO:0007669"/>
    <property type="project" value="TreeGrafter"/>
</dbReference>
<organism evidence="7 8">
    <name type="scientific">Piliocolobus tephrosceles</name>
    <name type="common">Ugandan red Colobus</name>
    <dbReference type="NCBI Taxonomy" id="591936"/>
    <lineage>
        <taxon>Eukaryota</taxon>
        <taxon>Metazoa</taxon>
        <taxon>Chordata</taxon>
        <taxon>Craniata</taxon>
        <taxon>Vertebrata</taxon>
        <taxon>Euteleostomi</taxon>
        <taxon>Mammalia</taxon>
        <taxon>Eutheria</taxon>
        <taxon>Euarchontoglires</taxon>
        <taxon>Primates</taxon>
        <taxon>Haplorrhini</taxon>
        <taxon>Catarrhini</taxon>
        <taxon>Cercopithecidae</taxon>
        <taxon>Colobinae</taxon>
        <taxon>Piliocolobus</taxon>
    </lineage>
</organism>
<comment type="cofactor">
    <cofactor evidence="1">
        <name>pyridoxal 5'-phosphate</name>
        <dbReference type="ChEBI" id="CHEBI:597326"/>
    </cofactor>
</comment>
<dbReference type="InterPro" id="IPR022644">
    <property type="entry name" value="De-COase2_N"/>
</dbReference>
<evidence type="ECO:0000313" key="8">
    <source>
        <dbReference type="Proteomes" id="UP000694416"/>
    </source>
</evidence>
<dbReference type="InterPro" id="IPR029066">
    <property type="entry name" value="PLP-binding_barrel"/>
</dbReference>
<dbReference type="GO" id="GO:0005737">
    <property type="term" value="C:cytoplasm"/>
    <property type="evidence" value="ECO:0007669"/>
    <property type="project" value="TreeGrafter"/>
</dbReference>
<proteinExistence type="inferred from homology"/>
<dbReference type="AlphaFoldDB" id="A0A8C9HLZ2"/>
<name>A0A8C9HLZ2_9PRIM</name>
<reference evidence="7" key="2">
    <citation type="submission" date="2025-09" db="UniProtKB">
        <authorList>
            <consortium name="Ensembl"/>
        </authorList>
    </citation>
    <scope>IDENTIFICATION</scope>
</reference>
<evidence type="ECO:0000256" key="1">
    <source>
        <dbReference type="ARBA" id="ARBA00001933"/>
    </source>
</evidence>
<evidence type="ECO:0000256" key="5">
    <source>
        <dbReference type="SAM" id="MobiDB-lite"/>
    </source>
</evidence>
<dbReference type="InterPro" id="IPR002433">
    <property type="entry name" value="Orn_de-COase"/>
</dbReference>
<dbReference type="Proteomes" id="UP000694416">
    <property type="component" value="Unplaced"/>
</dbReference>
<protein>
    <recommendedName>
        <fullName evidence="6">Orn/DAP/Arg decarboxylase 2 N-terminal domain-containing protein</fullName>
    </recommendedName>
</protein>
<keyword evidence="8" id="KW-1185">Reference proteome</keyword>
<keyword evidence="4" id="KW-0456">Lyase</keyword>
<dbReference type="GO" id="GO:0004586">
    <property type="term" value="F:ornithine decarboxylase activity"/>
    <property type="evidence" value="ECO:0007669"/>
    <property type="project" value="TreeGrafter"/>
</dbReference>
<keyword evidence="3" id="KW-0663">Pyridoxal phosphate</keyword>
<dbReference type="Gene3D" id="3.20.20.10">
    <property type="entry name" value="Alanine racemase"/>
    <property type="match status" value="1"/>
</dbReference>
<sequence>MEVPLPVYTAPITQQIIIKNMYDYCYEFCKKNKVIIVEEDGDNLIYEVNNAVDSSTTTATTTTDEVYREKCIEPKLNVCKTNEKSITQNKQQTNMYDMEKELKEESIKYGEKNKIEVSILNKALNENIDTSVICINLYKILHQYIRFKKNLPNVTPHYSIKCNNDDIILKFLYGLNCNFDCASVGEIKKLLNLIPDISRSRIIFANTIKSENSLKYAKKENINFCTFDNLDELKKIKKYHPDCSLLLRINVDFKNYKSYMSSKFGANKYEWEHILQYGKKNNLKIDGVSFHVGSNTKNLFDYCQAIKVAKDVFNISAKLGFKFKVLNIGGGYPEELSTDESKRNEKNNYSKMNEEQLTKHIIDFLNDKSFIKKQYSFFNFEKIALAIKLSINYYFHDLLNELKVICEPGRYMVASSSTLAVKIIGKRCPTFNALTIKDMIKINDTNGHSTNGHSTNGHSTNGDDTNGDDT</sequence>
<reference evidence="7" key="1">
    <citation type="submission" date="2025-08" db="UniProtKB">
        <authorList>
            <consortium name="Ensembl"/>
        </authorList>
    </citation>
    <scope>IDENTIFICATION</scope>
</reference>
<evidence type="ECO:0000256" key="3">
    <source>
        <dbReference type="ARBA" id="ARBA00022898"/>
    </source>
</evidence>
<comment type="similarity">
    <text evidence="2">Belongs to the Orn/Lys/Arg decarboxylase class-II family.</text>
</comment>
<dbReference type="PANTHER" id="PTHR11482:SF6">
    <property type="entry name" value="ORNITHINE DECARBOXYLASE 1-RELATED"/>
    <property type="match status" value="1"/>
</dbReference>
<dbReference type="PRINTS" id="PR01179">
    <property type="entry name" value="ODADCRBXLASE"/>
</dbReference>
<dbReference type="PANTHER" id="PTHR11482">
    <property type="entry name" value="ARGININE/DIAMINOPIMELATE/ORNITHINE DECARBOXYLASE"/>
    <property type="match status" value="1"/>
</dbReference>
<dbReference type="FunFam" id="3.20.20.10:FF:000008">
    <property type="entry name" value="Ornithine decarboxylase"/>
    <property type="match status" value="1"/>
</dbReference>
<feature type="region of interest" description="Disordered" evidence="5">
    <location>
        <begin position="447"/>
        <end position="470"/>
    </location>
</feature>
<evidence type="ECO:0000259" key="6">
    <source>
        <dbReference type="Pfam" id="PF02784"/>
    </source>
</evidence>
<accession>A0A8C9HLZ2</accession>
<feature type="compositionally biased region" description="Low complexity" evidence="5">
    <location>
        <begin position="455"/>
        <end position="464"/>
    </location>
</feature>
<dbReference type="SUPFAM" id="SSF51419">
    <property type="entry name" value="PLP-binding barrel"/>
    <property type="match status" value="1"/>
</dbReference>
<dbReference type="InterPro" id="IPR000183">
    <property type="entry name" value="Orn/DAP/Arg_de-COase"/>
</dbReference>